<evidence type="ECO:0000256" key="1">
    <source>
        <dbReference type="ARBA" id="ARBA00022741"/>
    </source>
</evidence>
<feature type="coiled-coil region" evidence="6">
    <location>
        <begin position="731"/>
        <end position="795"/>
    </location>
</feature>
<feature type="compositionally biased region" description="Basic and acidic residues" evidence="7">
    <location>
        <begin position="232"/>
        <end position="246"/>
    </location>
</feature>
<dbReference type="InterPro" id="IPR027640">
    <property type="entry name" value="Kinesin-like_fam"/>
</dbReference>
<protein>
    <recommendedName>
        <fullName evidence="12">Kinesin-like protein</fullName>
    </recommendedName>
</protein>
<dbReference type="SUPFAM" id="SSF51045">
    <property type="entry name" value="WW domain"/>
    <property type="match status" value="1"/>
</dbReference>
<feature type="domain" description="WW" evidence="8">
    <location>
        <begin position="39"/>
        <end position="73"/>
    </location>
</feature>
<feature type="compositionally biased region" description="Polar residues" evidence="7">
    <location>
        <begin position="1424"/>
        <end position="1436"/>
    </location>
</feature>
<keyword evidence="4 5" id="KW-0505">Motor protein</keyword>
<dbReference type="EMBL" id="LGRX02033203">
    <property type="protein sequence ID" value="KAK3242265.1"/>
    <property type="molecule type" value="Genomic_DNA"/>
</dbReference>
<evidence type="ECO:0000256" key="3">
    <source>
        <dbReference type="ARBA" id="ARBA00023054"/>
    </source>
</evidence>
<evidence type="ECO:0000256" key="7">
    <source>
        <dbReference type="SAM" id="MobiDB-lite"/>
    </source>
</evidence>
<dbReference type="Gene3D" id="3.40.850.10">
    <property type="entry name" value="Kinesin motor domain"/>
    <property type="match status" value="1"/>
</dbReference>
<dbReference type="PRINTS" id="PR00380">
    <property type="entry name" value="KINESINHEAVY"/>
</dbReference>
<dbReference type="SUPFAM" id="SSF52540">
    <property type="entry name" value="P-loop containing nucleoside triphosphate hydrolases"/>
    <property type="match status" value="1"/>
</dbReference>
<dbReference type="InterPro" id="IPR001202">
    <property type="entry name" value="WW_dom"/>
</dbReference>
<evidence type="ECO:0000256" key="4">
    <source>
        <dbReference type="ARBA" id="ARBA00023175"/>
    </source>
</evidence>
<feature type="compositionally biased region" description="Polar residues" evidence="7">
    <location>
        <begin position="272"/>
        <end position="282"/>
    </location>
</feature>
<dbReference type="Pfam" id="PF00225">
    <property type="entry name" value="Kinesin"/>
    <property type="match status" value="1"/>
</dbReference>
<dbReference type="InterPro" id="IPR027417">
    <property type="entry name" value="P-loop_NTPase"/>
</dbReference>
<feature type="coiled-coil region" evidence="6">
    <location>
        <begin position="869"/>
        <end position="896"/>
    </location>
</feature>
<keyword evidence="3 6" id="KW-0175">Coiled coil</keyword>
<feature type="region of interest" description="Disordered" evidence="7">
    <location>
        <begin position="1403"/>
        <end position="1436"/>
    </location>
</feature>
<dbReference type="InterPro" id="IPR036020">
    <property type="entry name" value="WW_dom_sf"/>
</dbReference>
<reference evidence="10 11" key="1">
    <citation type="journal article" date="2015" name="Genome Biol. Evol.">
        <title>Comparative Genomics of a Bacterivorous Green Alga Reveals Evolutionary Causalities and Consequences of Phago-Mixotrophic Mode of Nutrition.</title>
        <authorList>
            <person name="Burns J.A."/>
            <person name="Paasch A."/>
            <person name="Narechania A."/>
            <person name="Kim E."/>
        </authorList>
    </citation>
    <scope>NUCLEOTIDE SEQUENCE [LARGE SCALE GENOMIC DNA]</scope>
    <source>
        <strain evidence="10 11">PLY_AMNH</strain>
    </source>
</reference>
<name>A0AAE0BUT3_9CHLO</name>
<keyword evidence="1 5" id="KW-0547">Nucleotide-binding</keyword>
<dbReference type="GO" id="GO:0003777">
    <property type="term" value="F:microtubule motor activity"/>
    <property type="evidence" value="ECO:0007669"/>
    <property type="project" value="InterPro"/>
</dbReference>
<dbReference type="InterPro" id="IPR001752">
    <property type="entry name" value="Kinesin_motor_dom"/>
</dbReference>
<dbReference type="SMART" id="SM00129">
    <property type="entry name" value="KISc"/>
    <property type="match status" value="1"/>
</dbReference>
<dbReference type="CDD" id="cd00201">
    <property type="entry name" value="WW"/>
    <property type="match status" value="2"/>
</dbReference>
<dbReference type="GO" id="GO:0005524">
    <property type="term" value="F:ATP binding"/>
    <property type="evidence" value="ECO:0007669"/>
    <property type="project" value="UniProtKB-UniRule"/>
</dbReference>
<comment type="similarity">
    <text evidence="5">Belongs to the TRAFAC class myosin-kinesin ATPase superfamily. Kinesin family.</text>
</comment>
<evidence type="ECO:0000256" key="2">
    <source>
        <dbReference type="ARBA" id="ARBA00022840"/>
    </source>
</evidence>
<feature type="region of interest" description="Disordered" evidence="7">
    <location>
        <begin position="1222"/>
        <end position="1286"/>
    </location>
</feature>
<evidence type="ECO:0008006" key="12">
    <source>
        <dbReference type="Google" id="ProtNLM"/>
    </source>
</evidence>
<keyword evidence="2 5" id="KW-0067">ATP-binding</keyword>
<evidence type="ECO:0000256" key="6">
    <source>
        <dbReference type="SAM" id="Coils"/>
    </source>
</evidence>
<dbReference type="GO" id="GO:0008017">
    <property type="term" value="F:microtubule binding"/>
    <property type="evidence" value="ECO:0007669"/>
    <property type="project" value="InterPro"/>
</dbReference>
<evidence type="ECO:0000313" key="10">
    <source>
        <dbReference type="EMBL" id="KAK3242265.1"/>
    </source>
</evidence>
<dbReference type="PANTHER" id="PTHR47968:SF75">
    <property type="entry name" value="CENTROMERE-ASSOCIATED PROTEIN E"/>
    <property type="match status" value="1"/>
</dbReference>
<dbReference type="InterPro" id="IPR036961">
    <property type="entry name" value="Kinesin_motor_dom_sf"/>
</dbReference>
<evidence type="ECO:0000313" key="11">
    <source>
        <dbReference type="Proteomes" id="UP001190700"/>
    </source>
</evidence>
<dbReference type="Pfam" id="PF00397">
    <property type="entry name" value="WW"/>
    <property type="match status" value="1"/>
</dbReference>
<sequence>MQGNAAASALISDAAHQFGINLEKDADLVWVAEEVADTSILPAGWKVYTDEVAKRAFYNNQKTGRSTWEHPLAQFFRGVVFMARGGREKLDRAAARDPPTKTDVDSMLEYMELVNPPEGVREVAKQAVSAPLMPGWQECTDDDGDPAYKNTKTGKVQSEHPLDAYFAELAVRCAKEPRRWKLYVERGAAVPPLKAAVPSRPSSGRARQADQDSHGPDTARGQNSARSARGQDSARGRDRPRGRDSAVSDPSNQAQPRAPADAKSTGGPPKSPRQQRQHSASKTPAERHPSAGRAPGVESSSDSDPESMSEAESEEDTAVEAAAPSSRRSQPPLFPPVHTMVAVDEDMGSLRAITRTTSRAASSGKNSEENILVCVRVRPLERGLASAWQIDQAKGVISLDSQCASQLKRAPNFFTTERGINGATSQSFVFDAIHDKDVDNVEVYSASVQKVVDSALEGVNGTIFAYGQTGSGKTHTILGTRASPGLVSVAVTSMFSLRDAAEDDREYSFKVGMLEIYNEELRDLLAAPDQRLFQGTRLAIKEDLQMGVVVAGLQEEEVCDVDRVRTLLAKGTSRRQVGATKMNEMSSRSHTIFRILVESRSKAEDEEGTIRVATLSFVDLAGSERLSKTGAEGARAVESAQINLSLLALGNVISSLSEGNGRDFVPYRNSKLTRILQPSLGGNARTTIVANIQLDVAHAEETVHTLRFAARATKVTNRVVVNEVLSVEATLRRYQHEIGRLKSQLQQQARLLAESKQGASFVALSRNKLEIQDRLSELELENLRLQDRLDTAQGLNHVGDEGTEGHKGKDGQKSASMVKMMALVARAAGVHVGRGGGGGAGSLSQEELLSKVRQLRFERDELKHSGKQQSALHSDVRALQEQLEEMQGERVGFQVATDQLEEAAPLPPAEPRMLLGDRLLRAVQATALALSDVAALKQQRDQVAGMCREANEREDAMRSRLEGLHDAAQQGPALRLEVAALRQQRDEWCERAGGDPTVNFASEDAVSSDSRKWPASLDTAVTQRMQELETQVRVHQGLLLKAEAERAAAVKGQEEALTLGEGLGAEELRRVMGTVDQALRDRAEAQAAVTTAQREGAKLNEQLRVLEQEGAGREDGGAVEGGSHAGEVKALALNEKLKMRIYALSKELAEMTRARDVLQEERAQKAQQDFLIKVGVVGEAGCEATPPSTGGDESVESSVATTQGDADVEKIPFNIERMLEAAGKAPPAPERRGGRSDLSQCSDPDPEEAPAESPDLPRKAVGKKKKGAKPLPEWNDGVGEKEGAENDLHRLRKRAVAAEKARQDAVTLAAAQQRAAKLNFAHQSKQLQEREAQLEEARTEAGKALAEAKLQKEEIQRLTLQLAAANAERDVLHGDSIATELDFSGGLNESYGMRIVAQPSMHTARGHMKGPTFSIPGRVERNRTPASQVGSRQDSY</sequence>
<comment type="caution">
    <text evidence="10">The sequence shown here is derived from an EMBL/GenBank/DDBJ whole genome shotgun (WGS) entry which is preliminary data.</text>
</comment>
<keyword evidence="11" id="KW-1185">Reference proteome</keyword>
<dbReference type="PROSITE" id="PS00411">
    <property type="entry name" value="KINESIN_MOTOR_1"/>
    <property type="match status" value="1"/>
</dbReference>
<feature type="region of interest" description="Disordered" evidence="7">
    <location>
        <begin position="194"/>
        <end position="336"/>
    </location>
</feature>
<proteinExistence type="inferred from homology"/>
<feature type="compositionally biased region" description="Basic and acidic residues" evidence="7">
    <location>
        <begin position="207"/>
        <end position="217"/>
    </location>
</feature>
<accession>A0AAE0BUT3</accession>
<feature type="binding site" evidence="5">
    <location>
        <begin position="467"/>
        <end position="474"/>
    </location>
    <ligand>
        <name>ATP</name>
        <dbReference type="ChEBI" id="CHEBI:30616"/>
    </ligand>
</feature>
<dbReference type="PROSITE" id="PS50067">
    <property type="entry name" value="KINESIN_MOTOR_2"/>
    <property type="match status" value="1"/>
</dbReference>
<dbReference type="Gene3D" id="2.20.70.10">
    <property type="match status" value="1"/>
</dbReference>
<feature type="coiled-coil region" evidence="6">
    <location>
        <begin position="1075"/>
        <end position="1109"/>
    </location>
</feature>
<feature type="domain" description="WW" evidence="8">
    <location>
        <begin position="130"/>
        <end position="163"/>
    </location>
</feature>
<feature type="compositionally biased region" description="Acidic residues" evidence="7">
    <location>
        <begin position="301"/>
        <end position="318"/>
    </location>
</feature>
<dbReference type="GO" id="GO:0007018">
    <property type="term" value="P:microtubule-based movement"/>
    <property type="evidence" value="ECO:0007669"/>
    <property type="project" value="InterPro"/>
</dbReference>
<dbReference type="SMART" id="SM00456">
    <property type="entry name" value="WW"/>
    <property type="match status" value="2"/>
</dbReference>
<dbReference type="InterPro" id="IPR019821">
    <property type="entry name" value="Kinesin_motor_CS"/>
</dbReference>
<dbReference type="PROSITE" id="PS50020">
    <property type="entry name" value="WW_DOMAIN_2"/>
    <property type="match status" value="2"/>
</dbReference>
<organism evidence="10 11">
    <name type="scientific">Cymbomonas tetramitiformis</name>
    <dbReference type="NCBI Taxonomy" id="36881"/>
    <lineage>
        <taxon>Eukaryota</taxon>
        <taxon>Viridiplantae</taxon>
        <taxon>Chlorophyta</taxon>
        <taxon>Pyramimonadophyceae</taxon>
        <taxon>Pyramimonadales</taxon>
        <taxon>Pyramimonadaceae</taxon>
        <taxon>Cymbomonas</taxon>
    </lineage>
</organism>
<feature type="region of interest" description="Disordered" evidence="7">
    <location>
        <begin position="1183"/>
        <end position="1209"/>
    </location>
</feature>
<dbReference type="GO" id="GO:0005874">
    <property type="term" value="C:microtubule"/>
    <property type="evidence" value="ECO:0007669"/>
    <property type="project" value="TreeGrafter"/>
</dbReference>
<dbReference type="GO" id="GO:0000278">
    <property type="term" value="P:mitotic cell cycle"/>
    <property type="evidence" value="ECO:0007669"/>
    <property type="project" value="TreeGrafter"/>
</dbReference>
<evidence type="ECO:0000259" key="8">
    <source>
        <dbReference type="PROSITE" id="PS50020"/>
    </source>
</evidence>
<feature type="coiled-coil region" evidence="6">
    <location>
        <begin position="1134"/>
        <end position="1168"/>
    </location>
</feature>
<dbReference type="Proteomes" id="UP001190700">
    <property type="component" value="Unassembled WGS sequence"/>
</dbReference>
<dbReference type="PANTHER" id="PTHR47968">
    <property type="entry name" value="CENTROMERE PROTEIN E"/>
    <property type="match status" value="1"/>
</dbReference>
<dbReference type="PROSITE" id="PS01159">
    <property type="entry name" value="WW_DOMAIN_1"/>
    <property type="match status" value="1"/>
</dbReference>
<evidence type="ECO:0000259" key="9">
    <source>
        <dbReference type="PROSITE" id="PS50067"/>
    </source>
</evidence>
<gene>
    <name evidence="10" type="ORF">CYMTET_48037</name>
</gene>
<evidence type="ECO:0000256" key="5">
    <source>
        <dbReference type="PROSITE-ProRule" id="PRU00283"/>
    </source>
</evidence>
<feature type="domain" description="Kinesin motor" evidence="9">
    <location>
        <begin position="370"/>
        <end position="715"/>
    </location>
</feature>